<keyword evidence="2" id="KW-0963">Cytoplasm</keyword>
<dbReference type="EMBL" id="DSYZ01000115">
    <property type="protein sequence ID" value="HGT83282.1"/>
    <property type="molecule type" value="Genomic_DNA"/>
</dbReference>
<evidence type="ECO:0000313" key="3">
    <source>
        <dbReference type="EMBL" id="HGT83282.1"/>
    </source>
</evidence>
<dbReference type="AlphaFoldDB" id="A0A7J3M2M8"/>
<evidence type="ECO:0000256" key="1">
    <source>
        <dbReference type="ARBA" id="ARBA00004496"/>
    </source>
</evidence>
<dbReference type="PANTHER" id="PTHR31661">
    <property type="entry name" value="SIMILAR TO CDNA SEQUENCE BC052040"/>
    <property type="match status" value="1"/>
</dbReference>
<dbReference type="Pfam" id="PF14811">
    <property type="entry name" value="TPD"/>
    <property type="match status" value="1"/>
</dbReference>
<proteinExistence type="predicted"/>
<dbReference type="GO" id="GO:0005737">
    <property type="term" value="C:cytoplasm"/>
    <property type="evidence" value="ECO:0007669"/>
    <property type="project" value="UniProtKB-SubCell"/>
</dbReference>
<evidence type="ECO:0000256" key="2">
    <source>
        <dbReference type="ARBA" id="ARBA00022490"/>
    </source>
</evidence>
<accession>A0A7J3M2M8</accession>
<protein>
    <recommendedName>
        <fullName evidence="4">CDAN1-interacting nuclease 1</fullName>
    </recommendedName>
</protein>
<dbReference type="PANTHER" id="PTHR31661:SF1">
    <property type="entry name" value="CDAN1-INTERACTING NUCLEASE 1"/>
    <property type="match status" value="1"/>
</dbReference>
<name>A0A7J3M2M8_ARCFL</name>
<comment type="subcellular location">
    <subcellularLocation>
        <location evidence="1">Cytoplasm</location>
    </subcellularLocation>
</comment>
<dbReference type="InterPro" id="IPR029404">
    <property type="entry name" value="CDIN1"/>
</dbReference>
<reference evidence="3" key="1">
    <citation type="journal article" date="2020" name="mSystems">
        <title>Genome- and Community-Level Interaction Insights into Carbon Utilization and Element Cycling Functions of Hydrothermarchaeota in Hydrothermal Sediment.</title>
        <authorList>
            <person name="Zhou Z."/>
            <person name="Liu Y."/>
            <person name="Xu W."/>
            <person name="Pan J."/>
            <person name="Luo Z.H."/>
            <person name="Li M."/>
        </authorList>
    </citation>
    <scope>NUCLEOTIDE SEQUENCE [LARGE SCALE GENOMIC DNA]</scope>
    <source>
        <strain evidence="3">SpSt-587</strain>
    </source>
</reference>
<organism evidence="3">
    <name type="scientific">Archaeoglobus fulgidus</name>
    <dbReference type="NCBI Taxonomy" id="2234"/>
    <lineage>
        <taxon>Archaea</taxon>
        <taxon>Methanobacteriati</taxon>
        <taxon>Methanobacteriota</taxon>
        <taxon>Archaeoglobi</taxon>
        <taxon>Archaeoglobales</taxon>
        <taxon>Archaeoglobaceae</taxon>
        <taxon>Archaeoglobus</taxon>
    </lineage>
</organism>
<gene>
    <name evidence="3" type="ORF">ENT52_06100</name>
</gene>
<sequence>MIVSIQDYLLIRKNVNKISDLNKFGLPRGILHSILIQKKVESVKRKYHLFAERKEEILRHWKEEKSFPRWLTLTPVMKVRLLLKAMNFSAKEINRALTNPWDLDPELSGVVYKSVSSDFVYSPIATRIQQVLGQIGEKIVEEKLRSLGINFKVERELKMQKTPDFFFEEPIELFGRKIRWIESKALFADHKIYDLYARKQIIRYREMFGEGLVVFWRGVLQGIDASDGEEFDIDLRKKLLEMKIYLLKEEESDGNALKLAEEFVKSYAERNRFPYNAEVAKILRNMGFDVREED</sequence>
<comment type="caution">
    <text evidence="3">The sequence shown here is derived from an EMBL/GenBank/DDBJ whole genome shotgun (WGS) entry which is preliminary data.</text>
</comment>
<evidence type="ECO:0008006" key="4">
    <source>
        <dbReference type="Google" id="ProtNLM"/>
    </source>
</evidence>